<keyword evidence="4" id="KW-0678">Repressor</keyword>
<evidence type="ECO:0000313" key="16">
    <source>
        <dbReference type="Proteomes" id="UP000694387"/>
    </source>
</evidence>
<feature type="domain" description="C2H2-type" evidence="14">
    <location>
        <begin position="221"/>
        <end position="248"/>
    </location>
</feature>
<feature type="compositionally biased region" description="Low complexity" evidence="13">
    <location>
        <begin position="436"/>
        <end position="448"/>
    </location>
</feature>
<dbReference type="FunFam" id="3.30.160.60:FF:000621">
    <property type="entry name" value="FLT3-interacting zinc finger 1"/>
    <property type="match status" value="1"/>
</dbReference>
<reference evidence="15 16" key="1">
    <citation type="journal article" date="2020" name="Nat. Commun.">
        <title>Donkey genomes provide new insights into domestication and selection for coat color.</title>
        <authorList>
            <person name="Wang"/>
            <person name="C."/>
            <person name="Li"/>
            <person name="H."/>
            <person name="Guo"/>
            <person name="Y."/>
            <person name="Huang"/>
            <person name="J."/>
            <person name="Sun"/>
            <person name="Y."/>
            <person name="Min"/>
            <person name="J."/>
            <person name="Wang"/>
            <person name="J."/>
            <person name="Fang"/>
            <person name="X."/>
            <person name="Zhao"/>
            <person name="Z."/>
            <person name="Wang"/>
            <person name="S."/>
            <person name="Zhang"/>
            <person name="Y."/>
            <person name="Liu"/>
            <person name="Q."/>
            <person name="Jiang"/>
            <person name="Q."/>
            <person name="Wang"/>
            <person name="X."/>
            <person name="Guo"/>
            <person name="Y."/>
            <person name="Yang"/>
            <person name="C."/>
            <person name="Wang"/>
            <person name="Y."/>
            <person name="Tian"/>
            <person name="F."/>
            <person name="Zhuang"/>
            <person name="G."/>
            <person name="Fan"/>
            <person name="Y."/>
            <person name="Gao"/>
            <person name="Q."/>
            <person name="Li"/>
            <person name="Y."/>
            <person name="Ju"/>
            <person name="Z."/>
            <person name="Li"/>
            <person name="J."/>
            <person name="Li"/>
            <person name="R."/>
            <person name="Hou"/>
            <person name="M."/>
            <person name="Yang"/>
            <person name="G."/>
            <person name="Liu"/>
            <person name="G."/>
            <person name="Liu"/>
            <person name="W."/>
            <person name="Guo"/>
            <person name="J."/>
            <person name="Pan"/>
            <person name="S."/>
            <person name="Fan"/>
            <person name="G."/>
            <person name="Zhang"/>
            <person name="W."/>
            <person name="Zhang"/>
            <person name="R."/>
            <person name="Yu"/>
            <person name="J."/>
            <person name="Zhang"/>
            <person name="X."/>
            <person name="Yin"/>
            <person name="Q."/>
            <person name="Ji"/>
            <person name="C."/>
            <person name="Jin"/>
            <person name="Y."/>
            <person name="Yue"/>
            <person name="G."/>
            <person name="Liu"/>
            <person name="M."/>
            <person name="Xu"/>
            <person name="J."/>
            <person name="Liu"/>
            <person name="S."/>
            <person name="Jordana"/>
            <person name="J."/>
            <person name="Noce"/>
            <person name="A."/>
            <person name="Amills"/>
            <person name="M."/>
            <person name="Wu"/>
            <person name="D.D."/>
            <person name="Li"/>
            <person name="S."/>
            <person name="Zhou"/>
            <person name="X. and Zhong"/>
            <person name="J."/>
        </authorList>
    </citation>
    <scope>NUCLEOTIDE SEQUENCE [LARGE SCALE GENOMIC DNA]</scope>
</reference>
<feature type="compositionally biased region" description="Low complexity" evidence="13">
    <location>
        <begin position="526"/>
        <end position="540"/>
    </location>
</feature>
<dbReference type="FunFam" id="3.30.160.60:FF:001859">
    <property type="entry name" value="Flt3-interacting zinc finger protein 1"/>
    <property type="match status" value="1"/>
</dbReference>
<feature type="compositionally biased region" description="Basic residues" evidence="13">
    <location>
        <begin position="488"/>
        <end position="499"/>
    </location>
</feature>
<dbReference type="GO" id="GO:0005737">
    <property type="term" value="C:cytoplasm"/>
    <property type="evidence" value="ECO:0007669"/>
    <property type="project" value="UniProtKB-SubCell"/>
</dbReference>
<evidence type="ECO:0000256" key="6">
    <source>
        <dbReference type="ARBA" id="ARBA00022737"/>
    </source>
</evidence>
<evidence type="ECO:0000256" key="1">
    <source>
        <dbReference type="ARBA" id="ARBA00004123"/>
    </source>
</evidence>
<evidence type="ECO:0000256" key="12">
    <source>
        <dbReference type="PROSITE-ProRule" id="PRU00042"/>
    </source>
</evidence>
<dbReference type="AlphaFoldDB" id="A0A9L0J8F8"/>
<reference evidence="15" key="3">
    <citation type="submission" date="2025-09" db="UniProtKB">
        <authorList>
            <consortium name="Ensembl"/>
        </authorList>
    </citation>
    <scope>IDENTIFICATION</scope>
</reference>
<feature type="region of interest" description="Disordered" evidence="13">
    <location>
        <begin position="75"/>
        <end position="184"/>
    </location>
</feature>
<evidence type="ECO:0000256" key="9">
    <source>
        <dbReference type="ARBA" id="ARBA00023015"/>
    </source>
</evidence>
<keyword evidence="10" id="KW-0804">Transcription</keyword>
<dbReference type="Pfam" id="PF23561">
    <property type="entry name" value="zf-C2H2_15"/>
    <property type="match status" value="1"/>
</dbReference>
<evidence type="ECO:0000256" key="4">
    <source>
        <dbReference type="ARBA" id="ARBA00022491"/>
    </source>
</evidence>
<evidence type="ECO:0000256" key="2">
    <source>
        <dbReference type="ARBA" id="ARBA00004496"/>
    </source>
</evidence>
<keyword evidence="7 12" id="KW-0863">Zinc-finger</keyword>
<keyword evidence="11" id="KW-0539">Nucleus</keyword>
<dbReference type="InterPro" id="IPR036236">
    <property type="entry name" value="Znf_C2H2_sf"/>
</dbReference>
<proteinExistence type="predicted"/>
<feature type="compositionally biased region" description="Basic residues" evidence="13">
    <location>
        <begin position="552"/>
        <end position="562"/>
    </location>
</feature>
<feature type="region of interest" description="Disordered" evidence="13">
    <location>
        <begin position="652"/>
        <end position="705"/>
    </location>
</feature>
<evidence type="ECO:0000259" key="14">
    <source>
        <dbReference type="PROSITE" id="PS50157"/>
    </source>
</evidence>
<feature type="compositionally biased region" description="Basic residues" evidence="13">
    <location>
        <begin position="511"/>
        <end position="525"/>
    </location>
</feature>
<dbReference type="InterPro" id="IPR013087">
    <property type="entry name" value="Znf_C2H2_type"/>
</dbReference>
<feature type="domain" description="C2H2-type" evidence="14">
    <location>
        <begin position="193"/>
        <end position="220"/>
    </location>
</feature>
<dbReference type="SMART" id="SM00355">
    <property type="entry name" value="ZnF_C2H2"/>
    <property type="match status" value="6"/>
</dbReference>
<evidence type="ECO:0000256" key="13">
    <source>
        <dbReference type="SAM" id="MobiDB-lite"/>
    </source>
</evidence>
<dbReference type="FunFam" id="3.30.160.60:FF:000286">
    <property type="entry name" value="Zinc finger protein 770"/>
    <property type="match status" value="1"/>
</dbReference>
<dbReference type="PROSITE" id="PS00028">
    <property type="entry name" value="ZINC_FINGER_C2H2_1"/>
    <property type="match status" value="6"/>
</dbReference>
<dbReference type="PROSITE" id="PS50157">
    <property type="entry name" value="ZINC_FINGER_C2H2_2"/>
    <property type="match status" value="6"/>
</dbReference>
<reference evidence="15" key="2">
    <citation type="submission" date="2025-08" db="UniProtKB">
        <authorList>
            <consortium name="Ensembl"/>
        </authorList>
    </citation>
    <scope>IDENTIFICATION</scope>
</reference>
<feature type="domain" description="C2H2-type" evidence="14">
    <location>
        <begin position="277"/>
        <end position="305"/>
    </location>
</feature>
<evidence type="ECO:0000256" key="8">
    <source>
        <dbReference type="ARBA" id="ARBA00022833"/>
    </source>
</evidence>
<feature type="region of interest" description="Disordered" evidence="13">
    <location>
        <begin position="420"/>
        <end position="581"/>
    </location>
</feature>
<feature type="domain" description="C2H2-type" evidence="14">
    <location>
        <begin position="249"/>
        <end position="276"/>
    </location>
</feature>
<accession>A0A9L0J8F8</accession>
<protein>
    <recommendedName>
        <fullName evidence="14">C2H2-type domain-containing protein</fullName>
    </recommendedName>
</protein>
<feature type="domain" description="C2H2-type" evidence="14">
    <location>
        <begin position="370"/>
        <end position="397"/>
    </location>
</feature>
<sequence>MEPALSSYLCIAVGQLRFVFSPDATLLPTHEEPEAAKRKSNMSLAALSPASDDTAGRSLAPSLLPLVCMAPGVTRSPAPSPCPHPRWRQAGFSNPQCWERDGKEAQGRAAGRGKPRGREKGGVRGRREPRRKSRGPPGGSDAAPAAQNVGAQREVEPLPSRRATMDEAPLPAPPVPAPAPAPAPPAAAPRVPFHCSECGKSFRYRSDLRRHFARHTALKPHACPRCGKGFKHSFNLANHLRSHTGERPYRCSACPKGFRDSTGLLHHQVVHTGEKPYCCLVCELRFSSRSSLGRHLKRQHRGVLPSPLQPGPGLPALSAPCSVCCNVGPCSVCGGSGAGGGEGPEGAGAGPGSWGLAEAAAAAAASLPPFACGACARRFDHGRELAAHWAAHTDVKPFKCPRCERDFNAPALLERHKLTHDLQGPGAPPTQAWASGGAAAGPETAGEGAQRRQGTPNRPGTAGRSGARGGAACPSWGRCCPRAAGRPLRPRPRPSRRKTPCTSATAGPSSRPRRRWPATWRRTRARPPTAAAATAGRCTRGPGGAGGAPARQPRRGGRRRGGGRGGPGRGARARGARVRLGPRQEDLRLLRVREAVPLAARPGAARAGAHGREAVPVPRVRQVLPPRVLPQAPPAAARHRAALPLPHLRQGLHHAQQPLSASEAAPGHGLTRPPTPLPPGWMRGPRLERWSHRTPTQAPELGDSK</sequence>
<evidence type="ECO:0000313" key="15">
    <source>
        <dbReference type="Ensembl" id="ENSEASP00005046307.1"/>
    </source>
</evidence>
<evidence type="ECO:0000256" key="11">
    <source>
        <dbReference type="ARBA" id="ARBA00023242"/>
    </source>
</evidence>
<dbReference type="GO" id="GO:0010468">
    <property type="term" value="P:regulation of gene expression"/>
    <property type="evidence" value="ECO:0007669"/>
    <property type="project" value="TreeGrafter"/>
</dbReference>
<keyword evidence="8" id="KW-0862">Zinc</keyword>
<comment type="subcellular location">
    <subcellularLocation>
        <location evidence="2">Cytoplasm</location>
    </subcellularLocation>
    <subcellularLocation>
        <location evidence="1">Nucleus</location>
    </subcellularLocation>
</comment>
<name>A0A9L0J8F8_EQUAS</name>
<feature type="compositionally biased region" description="Low complexity" evidence="13">
    <location>
        <begin position="478"/>
        <end position="487"/>
    </location>
</feature>
<evidence type="ECO:0000256" key="3">
    <source>
        <dbReference type="ARBA" id="ARBA00022490"/>
    </source>
</evidence>
<keyword evidence="3" id="KW-0963">Cytoplasm</keyword>
<dbReference type="GeneTree" id="ENSGT00940000153306"/>
<dbReference type="Gene3D" id="3.30.160.60">
    <property type="entry name" value="Classic Zinc Finger"/>
    <property type="match status" value="5"/>
</dbReference>
<feature type="compositionally biased region" description="Basic and acidic residues" evidence="13">
    <location>
        <begin position="116"/>
        <end position="126"/>
    </location>
</feature>
<dbReference type="InterPro" id="IPR056436">
    <property type="entry name" value="Znf-C2H2_ZIC1-5/GLI1-3-like"/>
</dbReference>
<dbReference type="Ensembl" id="ENSEAST00005057312.1">
    <property type="protein sequence ID" value="ENSEASP00005046307.1"/>
    <property type="gene ID" value="ENSEASG00005025463.1"/>
</dbReference>
<gene>
    <name evidence="15" type="primary">FIZ1</name>
</gene>
<dbReference type="FunFam" id="3.30.160.60:FF:000790">
    <property type="entry name" value="flt3-interacting zinc finger protein 1"/>
    <property type="match status" value="1"/>
</dbReference>
<keyword evidence="9" id="KW-0805">Transcription regulation</keyword>
<dbReference type="Proteomes" id="UP000694387">
    <property type="component" value="Chromosome 26"/>
</dbReference>
<feature type="domain" description="C2H2-type" evidence="14">
    <location>
        <begin position="398"/>
        <end position="425"/>
    </location>
</feature>
<keyword evidence="6" id="KW-0677">Repeat</keyword>
<dbReference type="GO" id="GO:0008270">
    <property type="term" value="F:zinc ion binding"/>
    <property type="evidence" value="ECO:0007669"/>
    <property type="project" value="UniProtKB-KW"/>
</dbReference>
<organism evidence="15 16">
    <name type="scientific">Equus asinus</name>
    <name type="common">Donkey</name>
    <name type="synonym">Equus africanus asinus</name>
    <dbReference type="NCBI Taxonomy" id="9793"/>
    <lineage>
        <taxon>Eukaryota</taxon>
        <taxon>Metazoa</taxon>
        <taxon>Chordata</taxon>
        <taxon>Craniata</taxon>
        <taxon>Vertebrata</taxon>
        <taxon>Euteleostomi</taxon>
        <taxon>Mammalia</taxon>
        <taxon>Eutheria</taxon>
        <taxon>Laurasiatheria</taxon>
        <taxon>Perissodactyla</taxon>
        <taxon>Equidae</taxon>
        <taxon>Equus</taxon>
    </lineage>
</organism>
<dbReference type="GO" id="GO:0005634">
    <property type="term" value="C:nucleus"/>
    <property type="evidence" value="ECO:0007669"/>
    <property type="project" value="UniProtKB-SubCell"/>
</dbReference>
<keyword evidence="16" id="KW-1185">Reference proteome</keyword>
<dbReference type="InterPro" id="IPR050331">
    <property type="entry name" value="Zinc_finger"/>
</dbReference>
<dbReference type="PANTHER" id="PTHR16515">
    <property type="entry name" value="PR DOMAIN ZINC FINGER PROTEIN"/>
    <property type="match status" value="1"/>
</dbReference>
<feature type="compositionally biased region" description="Pro residues" evidence="13">
    <location>
        <begin position="170"/>
        <end position="184"/>
    </location>
</feature>
<evidence type="ECO:0000256" key="5">
    <source>
        <dbReference type="ARBA" id="ARBA00022723"/>
    </source>
</evidence>
<evidence type="ECO:0000256" key="7">
    <source>
        <dbReference type="ARBA" id="ARBA00022771"/>
    </source>
</evidence>
<dbReference type="Pfam" id="PF00096">
    <property type="entry name" value="zf-C2H2"/>
    <property type="match status" value="1"/>
</dbReference>
<keyword evidence="5" id="KW-0479">Metal-binding</keyword>
<dbReference type="PANTHER" id="PTHR16515:SF66">
    <property type="entry name" value="C2H2-TYPE DOMAIN-CONTAINING PROTEIN"/>
    <property type="match status" value="1"/>
</dbReference>
<evidence type="ECO:0000256" key="10">
    <source>
        <dbReference type="ARBA" id="ARBA00023163"/>
    </source>
</evidence>
<dbReference type="SUPFAM" id="SSF57667">
    <property type="entry name" value="beta-beta-alpha zinc fingers"/>
    <property type="match status" value="3"/>
</dbReference>